<reference evidence="3 4" key="1">
    <citation type="journal article" date="2019" name="Int. J. Syst. Evol. Microbiol.">
        <title>The Global Catalogue of Microorganisms (GCM) 10K type strain sequencing project: providing services to taxonomists for standard genome sequencing and annotation.</title>
        <authorList>
            <consortium name="The Broad Institute Genomics Platform"/>
            <consortium name="The Broad Institute Genome Sequencing Center for Infectious Disease"/>
            <person name="Wu L."/>
            <person name="Ma J."/>
        </authorList>
    </citation>
    <scope>NUCLEOTIDE SEQUENCE [LARGE SCALE GENOMIC DNA]</scope>
    <source>
        <strain evidence="3 4">JCM 15900</strain>
    </source>
</reference>
<gene>
    <name evidence="3" type="ORF">GCM10009823_22430</name>
</gene>
<comment type="caution">
    <text evidence="3">The sequence shown here is derived from an EMBL/GenBank/DDBJ whole genome shotgun (WGS) entry which is preliminary data.</text>
</comment>
<feature type="transmembrane region" description="Helical" evidence="2">
    <location>
        <begin position="25"/>
        <end position="47"/>
    </location>
</feature>
<keyword evidence="2" id="KW-0472">Membrane</keyword>
<organism evidence="3 4">
    <name type="scientific">Brevibacterium salitolerans</name>
    <dbReference type="NCBI Taxonomy" id="1403566"/>
    <lineage>
        <taxon>Bacteria</taxon>
        <taxon>Bacillati</taxon>
        <taxon>Actinomycetota</taxon>
        <taxon>Actinomycetes</taxon>
        <taxon>Micrococcales</taxon>
        <taxon>Brevibacteriaceae</taxon>
        <taxon>Brevibacterium</taxon>
    </lineage>
</organism>
<evidence type="ECO:0000313" key="3">
    <source>
        <dbReference type="EMBL" id="GAA2100192.1"/>
    </source>
</evidence>
<keyword evidence="4" id="KW-1185">Reference proteome</keyword>
<sequence>MVQLLLFALAQFAGSYPQVDIPAAVLLAVVGILAVSAFTPVALRVIVRVLGLVPQPRSRPARAWAAQLPAPPCAPGSRGTVRVRAPSGSPA</sequence>
<evidence type="ECO:0000256" key="2">
    <source>
        <dbReference type="SAM" id="Phobius"/>
    </source>
</evidence>
<evidence type="ECO:0000256" key="1">
    <source>
        <dbReference type="SAM" id="MobiDB-lite"/>
    </source>
</evidence>
<keyword evidence="2" id="KW-0812">Transmembrane</keyword>
<dbReference type="EMBL" id="BAAAPZ010000008">
    <property type="protein sequence ID" value="GAA2100192.1"/>
    <property type="molecule type" value="Genomic_DNA"/>
</dbReference>
<accession>A0ABN2WW98</accession>
<keyword evidence="2" id="KW-1133">Transmembrane helix</keyword>
<dbReference type="RefSeq" id="WP_344337295.1">
    <property type="nucleotide sequence ID" value="NZ_BAAAPZ010000008.1"/>
</dbReference>
<feature type="region of interest" description="Disordered" evidence="1">
    <location>
        <begin position="72"/>
        <end position="91"/>
    </location>
</feature>
<name>A0ABN2WW98_9MICO</name>
<proteinExistence type="predicted"/>
<evidence type="ECO:0000313" key="4">
    <source>
        <dbReference type="Proteomes" id="UP001500984"/>
    </source>
</evidence>
<dbReference type="Proteomes" id="UP001500984">
    <property type="component" value="Unassembled WGS sequence"/>
</dbReference>
<protein>
    <submittedName>
        <fullName evidence="3">Uncharacterized protein</fullName>
    </submittedName>
</protein>